<name>A0A4U8UI54_STECR</name>
<evidence type="ECO:0000313" key="2">
    <source>
        <dbReference type="EMBL" id="TMS32612.1"/>
    </source>
</evidence>
<gene>
    <name evidence="2" type="ORF">L596_000431</name>
</gene>
<reference evidence="2 3" key="2">
    <citation type="journal article" date="2019" name="G3 (Bethesda)">
        <title>Hybrid Assembly of the Genome of the Entomopathogenic Nematode Steinernema carpocapsae Identifies the X-Chromosome.</title>
        <authorList>
            <person name="Serra L."/>
            <person name="Macchietto M."/>
            <person name="Macias-Munoz A."/>
            <person name="McGill C.J."/>
            <person name="Rodriguez I.M."/>
            <person name="Rodriguez B."/>
            <person name="Murad R."/>
            <person name="Mortazavi A."/>
        </authorList>
    </citation>
    <scope>NUCLEOTIDE SEQUENCE [LARGE SCALE GENOMIC DNA]</scope>
    <source>
        <strain evidence="2 3">ALL</strain>
    </source>
</reference>
<dbReference type="EMBL" id="AZBU02000001">
    <property type="protein sequence ID" value="TMS32612.1"/>
    <property type="molecule type" value="Genomic_DNA"/>
</dbReference>
<proteinExistence type="predicted"/>
<dbReference type="AlphaFoldDB" id="A0A4U8UI54"/>
<organism evidence="2 3">
    <name type="scientific">Steinernema carpocapsae</name>
    <name type="common">Entomopathogenic nematode</name>
    <dbReference type="NCBI Taxonomy" id="34508"/>
    <lineage>
        <taxon>Eukaryota</taxon>
        <taxon>Metazoa</taxon>
        <taxon>Ecdysozoa</taxon>
        <taxon>Nematoda</taxon>
        <taxon>Chromadorea</taxon>
        <taxon>Rhabditida</taxon>
        <taxon>Tylenchina</taxon>
        <taxon>Panagrolaimomorpha</taxon>
        <taxon>Strongyloidoidea</taxon>
        <taxon>Steinernematidae</taxon>
        <taxon>Steinernema</taxon>
    </lineage>
</organism>
<keyword evidence="3" id="KW-1185">Reference proteome</keyword>
<sequence length="173" mass="19677">MSTGDYDSSLDESNGGRLRDVTIFITVFKVLLAVSCGLCYYFLIASQHWFYILPIVSITLIPPIFVILALCGERSSCLIIYLMYLSFDSIVFIALCSFSIYGVVYPEEYYNLFCMLNVCPNMRKAASITHIQISCGSVSAFFVACIIADMWFFVIVRRCYKMLYRTKRANAVV</sequence>
<evidence type="ECO:0000313" key="3">
    <source>
        <dbReference type="Proteomes" id="UP000298663"/>
    </source>
</evidence>
<evidence type="ECO:0000256" key="1">
    <source>
        <dbReference type="SAM" id="Phobius"/>
    </source>
</evidence>
<feature type="transmembrane region" description="Helical" evidence="1">
    <location>
        <begin position="131"/>
        <end position="156"/>
    </location>
</feature>
<keyword evidence="1" id="KW-0812">Transmembrane</keyword>
<feature type="transmembrane region" description="Helical" evidence="1">
    <location>
        <begin position="21"/>
        <end position="43"/>
    </location>
</feature>
<dbReference type="Proteomes" id="UP000298663">
    <property type="component" value="Unassembled WGS sequence"/>
</dbReference>
<protein>
    <submittedName>
        <fullName evidence="2">Uncharacterized protein</fullName>
    </submittedName>
</protein>
<feature type="transmembrane region" description="Helical" evidence="1">
    <location>
        <begin position="49"/>
        <end position="71"/>
    </location>
</feature>
<keyword evidence="1" id="KW-1133">Transmembrane helix</keyword>
<reference evidence="2 3" key="1">
    <citation type="journal article" date="2015" name="Genome Biol.">
        <title>Comparative genomics of Steinernema reveals deeply conserved gene regulatory networks.</title>
        <authorList>
            <person name="Dillman A.R."/>
            <person name="Macchietto M."/>
            <person name="Porter C.F."/>
            <person name="Rogers A."/>
            <person name="Williams B."/>
            <person name="Antoshechkin I."/>
            <person name="Lee M.M."/>
            <person name="Goodwin Z."/>
            <person name="Lu X."/>
            <person name="Lewis E.E."/>
            <person name="Goodrich-Blair H."/>
            <person name="Stock S.P."/>
            <person name="Adams B.J."/>
            <person name="Sternberg P.W."/>
            <person name="Mortazavi A."/>
        </authorList>
    </citation>
    <scope>NUCLEOTIDE SEQUENCE [LARGE SCALE GENOMIC DNA]</scope>
    <source>
        <strain evidence="2 3">ALL</strain>
    </source>
</reference>
<comment type="caution">
    <text evidence="2">The sequence shown here is derived from an EMBL/GenBank/DDBJ whole genome shotgun (WGS) entry which is preliminary data.</text>
</comment>
<keyword evidence="1" id="KW-0472">Membrane</keyword>
<accession>A0A4U8UI54</accession>
<feature type="transmembrane region" description="Helical" evidence="1">
    <location>
        <begin position="78"/>
        <end position="103"/>
    </location>
</feature>